<keyword evidence="1" id="KW-0812">Transmembrane</keyword>
<evidence type="ECO:0000256" key="1">
    <source>
        <dbReference type="SAM" id="Phobius"/>
    </source>
</evidence>
<sequence length="37" mass="4111">MNYQTSEPPKRRGVPRWVIIGGIGLAVIAILMVVMML</sequence>
<keyword evidence="3" id="KW-1185">Reference proteome</keyword>
<feature type="non-terminal residue" evidence="2">
    <location>
        <position position="37"/>
    </location>
</feature>
<name>A0A317NCP8_9NOCA</name>
<comment type="caution">
    <text evidence="2">The sequence shown here is derived from an EMBL/GenBank/DDBJ whole genome shotgun (WGS) entry which is preliminary data.</text>
</comment>
<keyword evidence="1" id="KW-0472">Membrane</keyword>
<keyword evidence="1" id="KW-1133">Transmembrane helix</keyword>
<feature type="transmembrane region" description="Helical" evidence="1">
    <location>
        <begin position="17"/>
        <end position="36"/>
    </location>
</feature>
<proteinExistence type="predicted"/>
<dbReference type="Proteomes" id="UP000246410">
    <property type="component" value="Unassembled WGS sequence"/>
</dbReference>
<accession>A0A317NCP8</accession>
<gene>
    <name evidence="2" type="ORF">DFR69_1081</name>
</gene>
<evidence type="ECO:0000313" key="3">
    <source>
        <dbReference type="Proteomes" id="UP000246410"/>
    </source>
</evidence>
<evidence type="ECO:0000313" key="2">
    <source>
        <dbReference type="EMBL" id="PWV72693.1"/>
    </source>
</evidence>
<dbReference type="EMBL" id="QGTL01000008">
    <property type="protein sequence ID" value="PWV72693.1"/>
    <property type="molecule type" value="Genomic_DNA"/>
</dbReference>
<dbReference type="AlphaFoldDB" id="A0A317NCP8"/>
<protein>
    <submittedName>
        <fullName evidence="2">Uncharacterized protein</fullName>
    </submittedName>
</protein>
<organism evidence="2 3">
    <name type="scientific">Nocardia neocaledoniensis</name>
    <dbReference type="NCBI Taxonomy" id="236511"/>
    <lineage>
        <taxon>Bacteria</taxon>
        <taxon>Bacillati</taxon>
        <taxon>Actinomycetota</taxon>
        <taxon>Actinomycetes</taxon>
        <taxon>Mycobacteriales</taxon>
        <taxon>Nocardiaceae</taxon>
        <taxon>Nocardia</taxon>
    </lineage>
</organism>
<reference evidence="2 3" key="1">
    <citation type="submission" date="2018-05" db="EMBL/GenBank/DDBJ databases">
        <title>Genomic Encyclopedia of Type Strains, Phase IV (KMG-IV): sequencing the most valuable type-strain genomes for metagenomic binning, comparative biology and taxonomic classification.</title>
        <authorList>
            <person name="Goeker M."/>
        </authorList>
    </citation>
    <scope>NUCLEOTIDE SEQUENCE [LARGE SCALE GENOMIC DNA]</scope>
    <source>
        <strain evidence="2 3">DSM 44717</strain>
    </source>
</reference>